<dbReference type="PANTHER" id="PTHR43819:SF1">
    <property type="entry name" value="ARCHAEAL-TYPE GLUTAMATE SYNTHASE [NADPH]"/>
    <property type="match status" value="1"/>
</dbReference>
<evidence type="ECO:0000256" key="1">
    <source>
        <dbReference type="ARBA" id="ARBA00009716"/>
    </source>
</evidence>
<dbReference type="InterPro" id="IPR024188">
    <property type="entry name" value="GltB"/>
</dbReference>
<protein>
    <submittedName>
        <fullName evidence="4">FMN-binding glutamate synthase family protein</fullName>
    </submittedName>
</protein>
<dbReference type="InterPro" id="IPR002932">
    <property type="entry name" value="Glu_synthdom"/>
</dbReference>
<dbReference type="PIRSF" id="PIRSF006429">
    <property type="entry name" value="GOGAT_lg_2"/>
    <property type="match status" value="1"/>
</dbReference>
<evidence type="ECO:0000256" key="2">
    <source>
        <dbReference type="PIRNR" id="PIRNR006429"/>
    </source>
</evidence>
<feature type="domain" description="Glutamate synthase" evidence="3">
    <location>
        <begin position="155"/>
        <end position="470"/>
    </location>
</feature>
<comment type="similarity">
    <text evidence="1 2">Belongs to the glutamate synthase family.</text>
</comment>
<dbReference type="EMBL" id="CP108036">
    <property type="protein sequence ID" value="WUN84472.1"/>
    <property type="molecule type" value="Genomic_DNA"/>
</dbReference>
<evidence type="ECO:0000313" key="5">
    <source>
        <dbReference type="Proteomes" id="UP001432312"/>
    </source>
</evidence>
<dbReference type="Pfam" id="PF01645">
    <property type="entry name" value="Glu_synthase"/>
    <property type="match status" value="1"/>
</dbReference>
<dbReference type="PANTHER" id="PTHR43819">
    <property type="entry name" value="ARCHAEAL-TYPE GLUTAMATE SYNTHASE [NADPH]"/>
    <property type="match status" value="1"/>
</dbReference>
<dbReference type="InterPro" id="IPR013785">
    <property type="entry name" value="Aldolase_TIM"/>
</dbReference>
<name>A0ABZ1QPX9_9ACTN</name>
<sequence>MTILALLLVLGAAAVAAVAAALTVSSWWWAAAAPLLLLLLTALHDVLQRRHSILRNYPVLGHLRFALEAVRPEIQQYFIERNFDGRPFDRDTRSLVYERAKGTDAEEPFGSERDLYEAGSEYLAPSMAPRPLSTGTPRVRVGGPDCTQPYDMALLNISAMSFGSLSANAILALNTGARLGGFAHDTGEGGLSDHHLRPGGDLVWEIGTGYFGCRTDDGGFDERQFARKAAHPHVKAVSLKISQGAKPGVGGVLPGAKVNAEIARVRGVPQGRTVVSPPYHRVYSTPRELVRFLARIRELADGKPVGFKLCVGSRREFLAVCRAALEEGTAPDFIVVDGAEGGTGAAPLEFVDIVGLPLGEGLMTVHNALVGTGLRDRIRVGAAGKVATGGDLVKRLLQGADYTNAARAMMFAVGCIQAQRCHTNTCPVGVATQSERRARALDVGDKAQRVRRYQEATVKSAREIMAAMGVDDPQGLRPHMLLQRVDPHTVRSYAELHEWLSPGQLLASPPESWAADWSAADPDRFTH</sequence>
<dbReference type="PIRSF" id="PIRSF500060">
    <property type="entry name" value="UCP500060"/>
    <property type="match status" value="1"/>
</dbReference>
<organism evidence="4 5">
    <name type="scientific">Streptomyces erythrochromogenes</name>
    <dbReference type="NCBI Taxonomy" id="285574"/>
    <lineage>
        <taxon>Bacteria</taxon>
        <taxon>Bacillati</taxon>
        <taxon>Actinomycetota</taxon>
        <taxon>Actinomycetes</taxon>
        <taxon>Kitasatosporales</taxon>
        <taxon>Streptomycetaceae</taxon>
        <taxon>Streptomyces</taxon>
    </lineage>
</organism>
<evidence type="ECO:0000313" key="4">
    <source>
        <dbReference type="EMBL" id="WUN84472.1"/>
    </source>
</evidence>
<gene>
    <name evidence="4" type="ORF">OHA91_35785</name>
</gene>
<accession>A0ABZ1QPX9</accession>
<dbReference type="Gene3D" id="3.20.20.70">
    <property type="entry name" value="Aldolase class I"/>
    <property type="match status" value="1"/>
</dbReference>
<dbReference type="InterPro" id="IPR027283">
    <property type="entry name" value="YerD"/>
</dbReference>
<keyword evidence="5" id="KW-1185">Reference proteome</keyword>
<dbReference type="SUPFAM" id="SSF51395">
    <property type="entry name" value="FMN-linked oxidoreductases"/>
    <property type="match status" value="1"/>
</dbReference>
<reference evidence="4" key="1">
    <citation type="submission" date="2022-10" db="EMBL/GenBank/DDBJ databases">
        <title>The complete genomes of actinobacterial strains from the NBC collection.</title>
        <authorList>
            <person name="Joergensen T.S."/>
            <person name="Alvarez Arevalo M."/>
            <person name="Sterndorff E.B."/>
            <person name="Faurdal D."/>
            <person name="Vuksanovic O."/>
            <person name="Mourched A.-S."/>
            <person name="Charusanti P."/>
            <person name="Shaw S."/>
            <person name="Blin K."/>
            <person name="Weber T."/>
        </authorList>
    </citation>
    <scope>NUCLEOTIDE SEQUENCE</scope>
    <source>
        <strain evidence="4">NBC_00303</strain>
    </source>
</reference>
<proteinExistence type="inferred from homology"/>
<evidence type="ECO:0000259" key="3">
    <source>
        <dbReference type="Pfam" id="PF01645"/>
    </source>
</evidence>
<dbReference type="Proteomes" id="UP001432312">
    <property type="component" value="Chromosome"/>
</dbReference>
<dbReference type="CDD" id="cd02808">
    <property type="entry name" value="GltS_FMN"/>
    <property type="match status" value="1"/>
</dbReference>